<feature type="transmembrane region" description="Helical" evidence="7">
    <location>
        <begin position="300"/>
        <end position="324"/>
    </location>
</feature>
<dbReference type="InterPro" id="IPR003317">
    <property type="entry name" value="Cyt-d_oxidase_su2"/>
</dbReference>
<organism evidence="8 9">
    <name type="scientific">Shinella lacus</name>
    <dbReference type="NCBI Taxonomy" id="2654216"/>
    <lineage>
        <taxon>Bacteria</taxon>
        <taxon>Pseudomonadati</taxon>
        <taxon>Pseudomonadota</taxon>
        <taxon>Alphaproteobacteria</taxon>
        <taxon>Hyphomicrobiales</taxon>
        <taxon>Rhizobiaceae</taxon>
        <taxon>Shinella</taxon>
    </lineage>
</organism>
<keyword evidence="4 7" id="KW-0812">Transmembrane</keyword>
<feature type="transmembrane region" description="Helical" evidence="7">
    <location>
        <begin position="158"/>
        <end position="181"/>
    </location>
</feature>
<dbReference type="Proteomes" id="UP000996601">
    <property type="component" value="Unassembled WGS sequence"/>
</dbReference>
<gene>
    <name evidence="8" type="primary">cydB</name>
    <name evidence="8" type="ORF">GB927_032075</name>
</gene>
<feature type="transmembrane region" description="Helical" evidence="7">
    <location>
        <begin position="224"/>
        <end position="251"/>
    </location>
</feature>
<accession>A0ABT1RHP9</accession>
<feature type="transmembrane region" description="Helical" evidence="7">
    <location>
        <begin position="12"/>
        <end position="40"/>
    </location>
</feature>
<keyword evidence="6 7" id="KW-0472">Membrane</keyword>
<evidence type="ECO:0000256" key="5">
    <source>
        <dbReference type="ARBA" id="ARBA00022989"/>
    </source>
</evidence>
<comment type="caution">
    <text evidence="8">The sequence shown here is derived from an EMBL/GenBank/DDBJ whole genome shotgun (WGS) entry which is preliminary data.</text>
</comment>
<feature type="transmembrane region" description="Helical" evidence="7">
    <location>
        <begin position="85"/>
        <end position="101"/>
    </location>
</feature>
<evidence type="ECO:0000256" key="7">
    <source>
        <dbReference type="SAM" id="Phobius"/>
    </source>
</evidence>
<dbReference type="PANTHER" id="PTHR43141">
    <property type="entry name" value="CYTOCHROME BD2 SUBUNIT II"/>
    <property type="match status" value="1"/>
</dbReference>
<evidence type="ECO:0000313" key="8">
    <source>
        <dbReference type="EMBL" id="MCQ4634711.1"/>
    </source>
</evidence>
<protein>
    <submittedName>
        <fullName evidence="8">Cytochrome d ubiquinol oxidase subunit II</fullName>
    </submittedName>
</protein>
<keyword evidence="3" id="KW-1003">Cell membrane</keyword>
<keyword evidence="5 7" id="KW-1133">Transmembrane helix</keyword>
<name>A0ABT1RHP9_9HYPH</name>
<comment type="similarity">
    <text evidence="2">Belongs to the cytochrome ubiquinol oxidase subunit 2 family.</text>
</comment>
<evidence type="ECO:0000256" key="6">
    <source>
        <dbReference type="ARBA" id="ARBA00023136"/>
    </source>
</evidence>
<evidence type="ECO:0000313" key="9">
    <source>
        <dbReference type="Proteomes" id="UP000996601"/>
    </source>
</evidence>
<feature type="transmembrane region" description="Helical" evidence="7">
    <location>
        <begin position="113"/>
        <end position="138"/>
    </location>
</feature>
<evidence type="ECO:0000256" key="2">
    <source>
        <dbReference type="ARBA" id="ARBA00007543"/>
    </source>
</evidence>
<sequence>MADIDLTTIWAGIIGFAVFAYVVMDGFDLGIGILFPTFSVGEERDQSMNSIAPVWDGNETWLVLGGGGLFAAFPLAYAIILPATYPLIIAMLLGLVFRGVAFEFRWRDARHRAFWDVAFSLGSVLAAFTQGMTLGAILQGVHVENDAYAGGWLDWLSPFSLLTGAAVVVGYALLGATWLIWKTEGSTQERARRLALPLGVATLVVLGAVSAATPFLTYDYWRRWFAIPGVLLTAQVPLLVAICAVTFFWGLKRGAERLPFMTALGLFFLGFVGLGISIYPYVVPRAVTIWDAAAPPQSQLFMLVGAAVIIPIILAYTGWAYWVFRGKVGTHGYH</sequence>
<dbReference type="EMBL" id="WHSB02000022">
    <property type="protein sequence ID" value="MCQ4634711.1"/>
    <property type="molecule type" value="Genomic_DNA"/>
</dbReference>
<dbReference type="PIRSF" id="PIRSF000267">
    <property type="entry name" value="Cyt_oxidse_sub2"/>
    <property type="match status" value="1"/>
</dbReference>
<dbReference type="RefSeq" id="WP_256121258.1">
    <property type="nucleotide sequence ID" value="NZ_WHSB02000022.1"/>
</dbReference>
<dbReference type="Pfam" id="PF02322">
    <property type="entry name" value="Cyt_bd_oxida_II"/>
    <property type="match status" value="1"/>
</dbReference>
<reference evidence="8" key="1">
    <citation type="submission" date="2021-07" db="EMBL/GenBank/DDBJ databases">
        <title>Shinella sp. nov., a novel member of the genus Shinella from water.</title>
        <authorList>
            <person name="Deng Y."/>
        </authorList>
    </citation>
    <scope>NUCLEOTIDE SEQUENCE</scope>
    <source>
        <strain evidence="8">CPCC 100929</strain>
    </source>
</reference>
<feature type="transmembrane region" description="Helical" evidence="7">
    <location>
        <begin position="258"/>
        <end position="280"/>
    </location>
</feature>
<keyword evidence="9" id="KW-1185">Reference proteome</keyword>
<evidence type="ECO:0000256" key="1">
    <source>
        <dbReference type="ARBA" id="ARBA00004651"/>
    </source>
</evidence>
<proteinExistence type="inferred from homology"/>
<evidence type="ECO:0000256" key="4">
    <source>
        <dbReference type="ARBA" id="ARBA00022692"/>
    </source>
</evidence>
<dbReference type="NCBIfam" id="TIGR00203">
    <property type="entry name" value="cydB"/>
    <property type="match status" value="1"/>
</dbReference>
<dbReference type="PANTHER" id="PTHR43141:SF4">
    <property type="entry name" value="CYTOCHROME BD2 SUBUNIT II"/>
    <property type="match status" value="1"/>
</dbReference>
<evidence type="ECO:0000256" key="3">
    <source>
        <dbReference type="ARBA" id="ARBA00022475"/>
    </source>
</evidence>
<feature type="transmembrane region" description="Helical" evidence="7">
    <location>
        <begin position="193"/>
        <end position="218"/>
    </location>
</feature>
<comment type="subcellular location">
    <subcellularLocation>
        <location evidence="1">Cell membrane</location>
        <topology evidence="1">Multi-pass membrane protein</topology>
    </subcellularLocation>
</comment>